<dbReference type="AlphaFoldDB" id="A0A0C4EC02"/>
<accession>A0A0C4EC02</accession>
<dbReference type="EnsemblFungi" id="MAPG_10214T0">
    <property type="protein sequence ID" value="MAPG_10214T0"/>
    <property type="gene ID" value="MAPG_10214"/>
</dbReference>
<dbReference type="EMBL" id="ADBL01002626">
    <property type="status" value="NOT_ANNOTATED_CDS"/>
    <property type="molecule type" value="Genomic_DNA"/>
</dbReference>
<reference evidence="2" key="5">
    <citation type="submission" date="2015-06" db="UniProtKB">
        <authorList>
            <consortium name="EnsemblFungi"/>
        </authorList>
    </citation>
    <scope>IDENTIFICATION</scope>
    <source>
        <strain evidence="2">ATCC 64411</strain>
    </source>
</reference>
<dbReference type="VEuPathDB" id="FungiDB:MAPG_10214"/>
<evidence type="ECO:0000313" key="3">
    <source>
        <dbReference type="Proteomes" id="UP000011715"/>
    </source>
</evidence>
<organism evidence="2 3">
    <name type="scientific">Magnaporthiopsis poae (strain ATCC 64411 / 73-15)</name>
    <name type="common">Kentucky bluegrass fungus</name>
    <name type="synonym">Magnaporthe poae</name>
    <dbReference type="NCBI Taxonomy" id="644358"/>
    <lineage>
        <taxon>Eukaryota</taxon>
        <taxon>Fungi</taxon>
        <taxon>Dikarya</taxon>
        <taxon>Ascomycota</taxon>
        <taxon>Pezizomycotina</taxon>
        <taxon>Sordariomycetes</taxon>
        <taxon>Sordariomycetidae</taxon>
        <taxon>Magnaporthales</taxon>
        <taxon>Magnaporthaceae</taxon>
        <taxon>Magnaporthiopsis</taxon>
    </lineage>
</organism>
<reference evidence="2" key="4">
    <citation type="journal article" date="2015" name="G3 (Bethesda)">
        <title>Genome sequences of three phytopathogenic species of the Magnaporthaceae family of fungi.</title>
        <authorList>
            <person name="Okagaki L.H."/>
            <person name="Nunes C.C."/>
            <person name="Sailsbery J."/>
            <person name="Clay B."/>
            <person name="Brown D."/>
            <person name="John T."/>
            <person name="Oh Y."/>
            <person name="Young N."/>
            <person name="Fitzgerald M."/>
            <person name="Haas B.J."/>
            <person name="Zeng Q."/>
            <person name="Young S."/>
            <person name="Adiconis X."/>
            <person name="Fan L."/>
            <person name="Levin J.Z."/>
            <person name="Mitchell T.K."/>
            <person name="Okubara P.A."/>
            <person name="Farman M.L."/>
            <person name="Kohn L.M."/>
            <person name="Birren B."/>
            <person name="Ma L.-J."/>
            <person name="Dean R.A."/>
        </authorList>
    </citation>
    <scope>NUCLEOTIDE SEQUENCE</scope>
    <source>
        <strain evidence="2">ATCC 64411 / 73-15</strain>
    </source>
</reference>
<sequence>MTASEVSAAFETCRKGGAADLQAAKKIVMHMNLFDQVNRRFSEDRSPIPGPGERRARDNIQALILEIHNGNSSIKPKFTPQYNPDLLDDDAASFYRKRKKKGINLSGVRTIKSASKNDITGHAEIPPIHTSSTSFYAFRNRPLVGVVQVSQPLPARPAATLATTQPTAAVEADRADGRAANELPPAVHILPDASVERSSRKLEEATGKVRRCSVDLYAGCMLRVSLELCSQTYPFSSEP</sequence>
<name>A0A0C4EC02_MAGP6</name>
<reference evidence="1" key="2">
    <citation type="submission" date="2010-05" db="EMBL/GenBank/DDBJ databases">
        <title>The Genome Sequence of Magnaporthe poae strain ATCC 64411.</title>
        <authorList>
            <consortium name="The Broad Institute Genome Sequencing Platform"/>
            <consortium name="Broad Institute Genome Sequencing Center for Infectious Disease"/>
            <person name="Ma L.-J."/>
            <person name="Dead R."/>
            <person name="Young S."/>
            <person name="Zeng Q."/>
            <person name="Koehrsen M."/>
            <person name="Alvarado L."/>
            <person name="Berlin A."/>
            <person name="Chapman S.B."/>
            <person name="Chen Z."/>
            <person name="Freedman E."/>
            <person name="Gellesch M."/>
            <person name="Goldberg J."/>
            <person name="Griggs A."/>
            <person name="Gujja S."/>
            <person name="Heilman E.R."/>
            <person name="Heiman D."/>
            <person name="Hepburn T."/>
            <person name="Howarth C."/>
            <person name="Jen D."/>
            <person name="Larson L."/>
            <person name="Mehta T."/>
            <person name="Neiman D."/>
            <person name="Pearson M."/>
            <person name="Roberts A."/>
            <person name="Saif S."/>
            <person name="Shea T."/>
            <person name="Shenoy N."/>
            <person name="Sisk P."/>
            <person name="Stolte C."/>
            <person name="Sykes S."/>
            <person name="Walk T."/>
            <person name="White J."/>
            <person name="Yandava C."/>
            <person name="Haas B."/>
            <person name="Nusbaum C."/>
            <person name="Birren B."/>
        </authorList>
    </citation>
    <scope>NUCLEOTIDE SEQUENCE</scope>
    <source>
        <strain evidence="1">ATCC 64411</strain>
    </source>
</reference>
<protein>
    <submittedName>
        <fullName evidence="1 2">Uncharacterized protein</fullName>
    </submittedName>
</protein>
<gene>
    <name evidence="1" type="ORF">MAPG_10214</name>
</gene>
<reference evidence="3" key="1">
    <citation type="submission" date="2010-05" db="EMBL/GenBank/DDBJ databases">
        <title>The genome sequence of Magnaporthe poae strain ATCC 64411.</title>
        <authorList>
            <person name="Ma L.-J."/>
            <person name="Dead R."/>
            <person name="Young S."/>
            <person name="Zeng Q."/>
            <person name="Koehrsen M."/>
            <person name="Alvarado L."/>
            <person name="Berlin A."/>
            <person name="Chapman S.B."/>
            <person name="Chen Z."/>
            <person name="Freedman E."/>
            <person name="Gellesch M."/>
            <person name="Goldberg J."/>
            <person name="Griggs A."/>
            <person name="Gujja S."/>
            <person name="Heilman E.R."/>
            <person name="Heiman D."/>
            <person name="Hepburn T."/>
            <person name="Howarth C."/>
            <person name="Jen D."/>
            <person name="Larson L."/>
            <person name="Mehta T."/>
            <person name="Neiman D."/>
            <person name="Pearson M."/>
            <person name="Roberts A."/>
            <person name="Saif S."/>
            <person name="Shea T."/>
            <person name="Shenoy N."/>
            <person name="Sisk P."/>
            <person name="Stolte C."/>
            <person name="Sykes S."/>
            <person name="Walk T."/>
            <person name="White J."/>
            <person name="Yandava C."/>
            <person name="Haas B."/>
            <person name="Nusbaum C."/>
            <person name="Birren B."/>
        </authorList>
    </citation>
    <scope>NUCLEOTIDE SEQUENCE [LARGE SCALE GENOMIC DNA]</scope>
    <source>
        <strain evidence="3">ATCC 64411 / 73-15</strain>
    </source>
</reference>
<evidence type="ECO:0000313" key="1">
    <source>
        <dbReference type="EMBL" id="KLU91696.1"/>
    </source>
</evidence>
<evidence type="ECO:0000313" key="2">
    <source>
        <dbReference type="EnsemblFungi" id="MAPG_10214T0"/>
    </source>
</evidence>
<reference evidence="1" key="3">
    <citation type="submission" date="2011-03" db="EMBL/GenBank/DDBJ databases">
        <title>Annotation of Magnaporthe poae ATCC 64411.</title>
        <authorList>
            <person name="Ma L.-J."/>
            <person name="Dead R."/>
            <person name="Young S.K."/>
            <person name="Zeng Q."/>
            <person name="Gargeya S."/>
            <person name="Fitzgerald M."/>
            <person name="Haas B."/>
            <person name="Abouelleil A."/>
            <person name="Alvarado L."/>
            <person name="Arachchi H.M."/>
            <person name="Berlin A."/>
            <person name="Brown A."/>
            <person name="Chapman S.B."/>
            <person name="Chen Z."/>
            <person name="Dunbar C."/>
            <person name="Freedman E."/>
            <person name="Gearin G."/>
            <person name="Gellesch M."/>
            <person name="Goldberg J."/>
            <person name="Griggs A."/>
            <person name="Gujja S."/>
            <person name="Heiman D."/>
            <person name="Howarth C."/>
            <person name="Larson L."/>
            <person name="Lui A."/>
            <person name="MacDonald P.J.P."/>
            <person name="Mehta T."/>
            <person name="Montmayeur A."/>
            <person name="Murphy C."/>
            <person name="Neiman D."/>
            <person name="Pearson M."/>
            <person name="Priest M."/>
            <person name="Roberts A."/>
            <person name="Saif S."/>
            <person name="Shea T."/>
            <person name="Shenoy N."/>
            <person name="Sisk P."/>
            <person name="Stolte C."/>
            <person name="Sykes S."/>
            <person name="Yandava C."/>
            <person name="Wortman J."/>
            <person name="Nusbaum C."/>
            <person name="Birren B."/>
        </authorList>
    </citation>
    <scope>NUCLEOTIDE SEQUENCE</scope>
    <source>
        <strain evidence="1">ATCC 64411</strain>
    </source>
</reference>
<dbReference type="EMBL" id="GL876977">
    <property type="protein sequence ID" value="KLU91696.1"/>
    <property type="molecule type" value="Genomic_DNA"/>
</dbReference>
<keyword evidence="3" id="KW-1185">Reference proteome</keyword>
<dbReference type="Proteomes" id="UP000011715">
    <property type="component" value="Unassembled WGS sequence"/>
</dbReference>
<proteinExistence type="predicted"/>